<sequence length="574" mass="64237">MTTSDDAVAIALGYARDVLVGSRANCQDVVQACRQFAEDIARNDGRYVMDANRANHVVRFAQALPHIKGKWARTIGKDARIRLEPWQVFILVAIFGFVDRTNGNRRYREAYLKIPRKNGKSTIAAAIGLYMLTADREPGAEVYSGAGTQKQAWEVFMPAKQMAKRSPGLLKRFGVTIKAESLVVDKDGGKFEPVIGDPGDGSSPHCAIIDEYHEHRTDGLYDTMRTGMGARDQPLLLVITTAGDNEGGVCYQYEQECRAILHGQVEDETRFVLMYGLDPDDDWQNLANLPKANPNYGVSVNAEFLEAQVRTAISTPRKQNTIKQKHFNIWTSGASGWMDMAGWDKCADPDLLEADFRDDDLYEGLDLASKVDVASHVRVYVRRGRDGQDHYYVFQTSYVPERAVLDTENGNRYYAGWVAQEAIVATAGEVTDFTAIQEDIMALHRYCTRSRKLGYDPYNATQMALNLMEDGAPVMEVPQTTRYLSEPMKWIDALILAGRIHHTGDPALRWMLSNVVTREDSNGNLFPRKQNRDQKIDAAVAMITAFAGVLAIEDDYVDVTGVQRFEKTHSRPSP</sequence>
<dbReference type="InterPro" id="IPR027417">
    <property type="entry name" value="P-loop_NTPase"/>
</dbReference>
<accession>A0ABU6CZY3</accession>
<reference evidence="4" key="1">
    <citation type="submission" date="2023-07" db="EMBL/GenBank/DDBJ databases">
        <title>The carbon used by Thiothrix.</title>
        <authorList>
            <person name="Chen L."/>
        </authorList>
    </citation>
    <scope>NUCLEOTIDE SEQUENCE [LARGE SCALE GENOMIC DNA]</scope>
</reference>
<keyword evidence="4" id="KW-1185">Reference proteome</keyword>
<dbReference type="Gene3D" id="3.40.50.300">
    <property type="entry name" value="P-loop containing nucleotide triphosphate hydrolases"/>
    <property type="match status" value="1"/>
</dbReference>
<evidence type="ECO:0000313" key="4">
    <source>
        <dbReference type="Proteomes" id="UP001308005"/>
    </source>
</evidence>
<feature type="domain" description="Terminase large subunit-like endonuclease" evidence="2">
    <location>
        <begin position="265"/>
        <end position="551"/>
    </location>
</feature>
<dbReference type="PANTHER" id="PTHR41287">
    <property type="match status" value="1"/>
</dbReference>
<reference evidence="3 4" key="2">
    <citation type="submission" date="2024-01" db="EMBL/GenBank/DDBJ databases">
        <authorList>
            <person name="Xie X."/>
        </authorList>
    </citation>
    <scope>NUCLEOTIDE SEQUENCE [LARGE SCALE GENOMIC DNA]</scope>
    <source>
        <strain evidence="3">SCUT-1</strain>
    </source>
</reference>
<dbReference type="InterPro" id="IPR046462">
    <property type="entry name" value="TerL_nuclease"/>
</dbReference>
<keyword evidence="3" id="KW-0378">Hydrolase</keyword>
<evidence type="ECO:0000313" key="3">
    <source>
        <dbReference type="EMBL" id="MEB4592340.1"/>
    </source>
</evidence>
<proteinExistence type="predicted"/>
<dbReference type="Pfam" id="PF20441">
    <property type="entry name" value="TerL_nuclease"/>
    <property type="match status" value="1"/>
</dbReference>
<dbReference type="EMBL" id="JAYMYJ010000131">
    <property type="protein sequence ID" value="MEB4592340.1"/>
    <property type="molecule type" value="Genomic_DNA"/>
</dbReference>
<dbReference type="PANTHER" id="PTHR41287:SF1">
    <property type="entry name" value="PROTEIN YMFN"/>
    <property type="match status" value="1"/>
</dbReference>
<keyword evidence="3" id="KW-0540">Nuclease</keyword>
<organism evidence="3 4">
    <name type="scientific">Candidatus Thiothrix phosphatis</name>
    <dbReference type="NCBI Taxonomy" id="3112415"/>
    <lineage>
        <taxon>Bacteria</taxon>
        <taxon>Pseudomonadati</taxon>
        <taxon>Pseudomonadota</taxon>
        <taxon>Gammaproteobacteria</taxon>
        <taxon>Thiotrichales</taxon>
        <taxon>Thiotrichaceae</taxon>
        <taxon>Thiothrix</taxon>
    </lineage>
</organism>
<dbReference type="RefSeq" id="WP_324696575.1">
    <property type="nucleotide sequence ID" value="NZ_JAYMYJ010000131.1"/>
</dbReference>
<feature type="domain" description="Terminase large subunit-like ATPase" evidence="1">
    <location>
        <begin position="85"/>
        <end position="253"/>
    </location>
</feature>
<dbReference type="Pfam" id="PF03354">
    <property type="entry name" value="TerL_ATPase"/>
    <property type="match status" value="1"/>
</dbReference>
<dbReference type="Proteomes" id="UP001308005">
    <property type="component" value="Unassembled WGS sequence"/>
</dbReference>
<comment type="caution">
    <text evidence="3">The sequence shown here is derived from an EMBL/GenBank/DDBJ whole genome shotgun (WGS) entry which is preliminary data.</text>
</comment>
<dbReference type="InterPro" id="IPR005021">
    <property type="entry name" value="Terminase_largesu-like"/>
</dbReference>
<dbReference type="InterPro" id="IPR046461">
    <property type="entry name" value="TerL_ATPase"/>
</dbReference>
<gene>
    <name evidence="3" type="ORF">VSS37_15235</name>
</gene>
<evidence type="ECO:0000259" key="1">
    <source>
        <dbReference type="Pfam" id="PF03354"/>
    </source>
</evidence>
<dbReference type="GO" id="GO:0004519">
    <property type="term" value="F:endonuclease activity"/>
    <property type="evidence" value="ECO:0007669"/>
    <property type="project" value="UniProtKB-KW"/>
</dbReference>
<keyword evidence="3" id="KW-0255">Endonuclease</keyword>
<name>A0ABU6CZY3_9GAMM</name>
<evidence type="ECO:0000259" key="2">
    <source>
        <dbReference type="Pfam" id="PF20441"/>
    </source>
</evidence>
<protein>
    <submittedName>
        <fullName evidence="3">Terminase TerL endonuclease subunit</fullName>
    </submittedName>
</protein>